<evidence type="ECO:0000313" key="1">
    <source>
        <dbReference type="EMBL" id="GJT29676.1"/>
    </source>
</evidence>
<sequence>IGGTYFGDDRFKADVCLSYLLIQTIIDFRTEVVYQGNSSSSSNVDRILYQPPLPADQVKPSTEFEYEGDICLEMYADRHFIFPLPSLHKICVVLMMVLPDMDSHFLIVPPYSVLGRVSSDNASCVALEALLMQSKPRQLKGIELVVKFSPSVGVPLIRSI</sequence>
<accession>A0ABQ5CRG1</accession>
<proteinExistence type="predicted"/>
<reference evidence="1" key="1">
    <citation type="journal article" date="2022" name="Int. J. Mol. Sci.">
        <title>Draft Genome of Tanacetum Coccineum: Genomic Comparison of Closely Related Tanacetum-Family Plants.</title>
        <authorList>
            <person name="Yamashiro T."/>
            <person name="Shiraishi A."/>
            <person name="Nakayama K."/>
            <person name="Satake H."/>
        </authorList>
    </citation>
    <scope>NUCLEOTIDE SEQUENCE</scope>
</reference>
<name>A0ABQ5CRG1_9ASTR</name>
<protein>
    <submittedName>
        <fullName evidence="1">Uncharacterized protein</fullName>
    </submittedName>
</protein>
<keyword evidence="2" id="KW-1185">Reference proteome</keyword>
<feature type="non-terminal residue" evidence="1">
    <location>
        <position position="1"/>
    </location>
</feature>
<organism evidence="1 2">
    <name type="scientific">Tanacetum coccineum</name>
    <dbReference type="NCBI Taxonomy" id="301880"/>
    <lineage>
        <taxon>Eukaryota</taxon>
        <taxon>Viridiplantae</taxon>
        <taxon>Streptophyta</taxon>
        <taxon>Embryophyta</taxon>
        <taxon>Tracheophyta</taxon>
        <taxon>Spermatophyta</taxon>
        <taxon>Magnoliopsida</taxon>
        <taxon>eudicotyledons</taxon>
        <taxon>Gunneridae</taxon>
        <taxon>Pentapetalae</taxon>
        <taxon>asterids</taxon>
        <taxon>campanulids</taxon>
        <taxon>Asterales</taxon>
        <taxon>Asteraceae</taxon>
        <taxon>Asteroideae</taxon>
        <taxon>Anthemideae</taxon>
        <taxon>Anthemidinae</taxon>
        <taxon>Tanacetum</taxon>
    </lineage>
</organism>
<dbReference type="Proteomes" id="UP001151760">
    <property type="component" value="Unassembled WGS sequence"/>
</dbReference>
<gene>
    <name evidence="1" type="ORF">Tco_0909951</name>
</gene>
<comment type="caution">
    <text evidence="1">The sequence shown here is derived from an EMBL/GenBank/DDBJ whole genome shotgun (WGS) entry which is preliminary data.</text>
</comment>
<evidence type="ECO:0000313" key="2">
    <source>
        <dbReference type="Proteomes" id="UP001151760"/>
    </source>
</evidence>
<reference evidence="1" key="2">
    <citation type="submission" date="2022-01" db="EMBL/GenBank/DDBJ databases">
        <authorList>
            <person name="Yamashiro T."/>
            <person name="Shiraishi A."/>
            <person name="Satake H."/>
            <person name="Nakayama K."/>
        </authorList>
    </citation>
    <scope>NUCLEOTIDE SEQUENCE</scope>
</reference>
<dbReference type="EMBL" id="BQNB010014563">
    <property type="protein sequence ID" value="GJT29676.1"/>
    <property type="molecule type" value="Genomic_DNA"/>
</dbReference>